<dbReference type="RefSeq" id="XP_066830389.1">
    <property type="nucleotide sequence ID" value="XM_066973563.1"/>
</dbReference>
<comment type="subcellular location">
    <subcellularLocation>
        <location evidence="1">Chromosome</location>
    </subcellularLocation>
</comment>
<keyword evidence="4" id="KW-0132">Cell division</keyword>
<accession>A0ABP0ZSG4</accession>
<feature type="compositionally biased region" description="Basic and acidic residues" evidence="9">
    <location>
        <begin position="1216"/>
        <end position="1229"/>
    </location>
</feature>
<evidence type="ECO:0000256" key="6">
    <source>
        <dbReference type="ARBA" id="ARBA00023067"/>
    </source>
</evidence>
<evidence type="ECO:0000256" key="3">
    <source>
        <dbReference type="ARBA" id="ARBA00022454"/>
    </source>
</evidence>
<gene>
    <name evidence="11" type="ORF">LODBEIA_P34510</name>
</gene>
<keyword evidence="6" id="KW-0226">DNA condensation</keyword>
<comment type="similarity">
    <text evidence="2">Belongs to the CND3 (condensin subunit 3) family.</text>
</comment>
<feature type="compositionally biased region" description="Acidic residues" evidence="9">
    <location>
        <begin position="654"/>
        <end position="666"/>
    </location>
</feature>
<dbReference type="InterPro" id="IPR025977">
    <property type="entry name" value="Cnd3_C"/>
</dbReference>
<feature type="compositionally biased region" description="Basic and acidic residues" evidence="9">
    <location>
        <begin position="1163"/>
        <end position="1181"/>
    </location>
</feature>
<feature type="compositionally biased region" description="Acidic residues" evidence="9">
    <location>
        <begin position="1251"/>
        <end position="1261"/>
    </location>
</feature>
<evidence type="ECO:0000256" key="9">
    <source>
        <dbReference type="SAM" id="MobiDB-lite"/>
    </source>
</evidence>
<dbReference type="InterPro" id="IPR011989">
    <property type="entry name" value="ARM-like"/>
</dbReference>
<keyword evidence="8" id="KW-0175">Coiled coil</keyword>
<feature type="domain" description="Nuclear condensin complex subunit 3 C-terminal" evidence="10">
    <location>
        <begin position="711"/>
        <end position="1008"/>
    </location>
</feature>
<sequence>MDRPPKPTLESIPEIDNTRDLGVAMTHVFNDCQFETLAHRKLLVLMKSIFHRAHSIHCEDYFGVRFTQLVNHSLKLKKGEPTADRIAKFVAHFVRILGEEVEKSETCETSQRNEKEETREKDGDERFKTDRSASGDASMNEDALRVTQFTAHLIKHLIRGIDAANKSVRYRVTQLLALITKYMGDIDKETFELLCVSLMSRLKDKEVPVRMQAVLALSNFQSYTLDLDSGFTNDSEVKDNIWLTSRLVRSLMYDDSAEVRRAAMLNLHKSVDTIPHLWERVKDVNAINRRIVYSKITPELGGMQNMRFEHRQYLLTWGLNDRDERVSRAAINLLCYTWLDSCEGNVLEFLDYLNVTESSIAEKAIGVLFSERPEIVQKLKFDENFWKALDVNKSFLWRMFFKHCEQNKLYDLLDTNFPDALEMSNILKKYLEVKQKIRSAYAHMLLKEENLQSDLNSLENEQFLVESEHMNSTRNLESVLRRIASAKEAQKRERSGRERKKIRKQIEGLQESQKKLEARLEQLPALLIKLEESRHRKIQEFHGEPDYEVFSETQRDFNFLVNQLLLICVDFDLSDEIGRRAMLNVVRGSLNEKSLDDAMIINCLKILKKISVSERDFVGMTVEIITDIRDSGDDVAAEYFENELQSHAATQNDSEVDADSDSDDDNQSQGQSQNQNQSQSQSQGQSKSKSKSKSKRRKIQPSIPNDETLLRCLNMTKHVLQLVDGKLEHYLSLNSLYTGVVNHCLNHPETPLLYMAGLECLGLYALLDENIAKDALMTFFRAIKVCGVQLQMVSAIGLFDIFSVYGIDIVEPESRLPFIRLFYKLLRSESSEVQATVAEGIIKLFLADIFEIKINLTREEDGIVGQGHEEGEGEEEDENNPVKEIFVSLLLAYFSSSSSSNHAMRQILAFCIPVYCFSHPNHQLGFAYLGSDLLLQAIQLKEHLHLGTVLPQLIAWSDPRNLIQLSEEEKEKQPNQLVLATRLLEIFVVEELTKEDRRAIVNNVSKVSVSAQVDLHFISNLLDEVEKVIDLVGTGQLEEAFQLDRFTLKNLSSLKETVESQLEKAKEREEREKLKQTRSRSVSFAPEGEADESLQVVRGDIKVKTEPGEVLASEVPPSDMENPSRAEESGFPFKGGTEGELLVNQAERRPKGRVYPDASNETDAEKLLDPGKEEVEKKVEDADADEAELTEGIEGEVEELKTMVESATLAPPSGRQTKEADLREEEKTGMDVGSDEPSSSPKPDSGPDSSSDSDSDSDSNSDSEVIFN</sequence>
<feature type="region of interest" description="Disordered" evidence="9">
    <location>
        <begin position="1062"/>
        <end position="1090"/>
    </location>
</feature>
<evidence type="ECO:0000259" key="10">
    <source>
        <dbReference type="Pfam" id="PF12719"/>
    </source>
</evidence>
<evidence type="ECO:0000256" key="4">
    <source>
        <dbReference type="ARBA" id="ARBA00022618"/>
    </source>
</evidence>
<feature type="region of interest" description="Disordered" evidence="9">
    <location>
        <begin position="647"/>
        <end position="700"/>
    </location>
</feature>
<feature type="region of interest" description="Disordered" evidence="9">
    <location>
        <begin position="1107"/>
        <end position="1268"/>
    </location>
</feature>
<feature type="compositionally biased region" description="Basic residues" evidence="9">
    <location>
        <begin position="688"/>
        <end position="699"/>
    </location>
</feature>
<evidence type="ECO:0000313" key="11">
    <source>
        <dbReference type="EMBL" id="CAK9439227.1"/>
    </source>
</evidence>
<dbReference type="InterPro" id="IPR027165">
    <property type="entry name" value="CND3"/>
</dbReference>
<evidence type="ECO:0000256" key="2">
    <source>
        <dbReference type="ARBA" id="ARBA00006533"/>
    </source>
</evidence>
<protein>
    <recommendedName>
        <fullName evidence="10">Nuclear condensin complex subunit 3 C-terminal domain-containing protein</fullName>
    </recommendedName>
</protein>
<keyword evidence="7" id="KW-0131">Cell cycle</keyword>
<dbReference type="PANTHER" id="PTHR14418">
    <property type="entry name" value="CONDENSIN COMPLEX SUBUNIT 3-RELATED"/>
    <property type="match status" value="1"/>
</dbReference>
<evidence type="ECO:0000256" key="5">
    <source>
        <dbReference type="ARBA" id="ARBA00022776"/>
    </source>
</evidence>
<feature type="compositionally biased region" description="Low complexity" evidence="9">
    <location>
        <begin position="1235"/>
        <end position="1250"/>
    </location>
</feature>
<dbReference type="SUPFAM" id="SSF48371">
    <property type="entry name" value="ARM repeat"/>
    <property type="match status" value="1"/>
</dbReference>
<feature type="compositionally biased region" description="Basic and acidic residues" evidence="9">
    <location>
        <begin position="104"/>
        <end position="133"/>
    </location>
</feature>
<dbReference type="GeneID" id="92208647"/>
<keyword evidence="5" id="KW-0498">Mitosis</keyword>
<keyword evidence="3" id="KW-0158">Chromosome</keyword>
<name>A0ABP0ZSG4_9ASCO</name>
<keyword evidence="12" id="KW-1185">Reference proteome</keyword>
<feature type="region of interest" description="Disordered" evidence="9">
    <location>
        <begin position="104"/>
        <end position="138"/>
    </location>
</feature>
<evidence type="ECO:0000256" key="8">
    <source>
        <dbReference type="SAM" id="Coils"/>
    </source>
</evidence>
<dbReference type="EMBL" id="OZ022408">
    <property type="protein sequence ID" value="CAK9439227.1"/>
    <property type="molecule type" value="Genomic_DNA"/>
</dbReference>
<organism evidence="11 12">
    <name type="scientific">Lodderomyces beijingensis</name>
    <dbReference type="NCBI Taxonomy" id="1775926"/>
    <lineage>
        <taxon>Eukaryota</taxon>
        <taxon>Fungi</taxon>
        <taxon>Dikarya</taxon>
        <taxon>Ascomycota</taxon>
        <taxon>Saccharomycotina</taxon>
        <taxon>Pichiomycetes</taxon>
        <taxon>Debaryomycetaceae</taxon>
        <taxon>Candida/Lodderomyces clade</taxon>
        <taxon>Lodderomyces</taxon>
    </lineage>
</organism>
<evidence type="ECO:0000256" key="7">
    <source>
        <dbReference type="ARBA" id="ARBA00023306"/>
    </source>
</evidence>
<dbReference type="Gene3D" id="1.25.10.10">
    <property type="entry name" value="Leucine-rich Repeat Variant"/>
    <property type="match status" value="1"/>
</dbReference>
<feature type="compositionally biased region" description="Low complexity" evidence="9">
    <location>
        <begin position="667"/>
        <end position="687"/>
    </location>
</feature>
<dbReference type="Proteomes" id="UP001497383">
    <property type="component" value="Chromosome 4"/>
</dbReference>
<evidence type="ECO:0000313" key="12">
    <source>
        <dbReference type="Proteomes" id="UP001497383"/>
    </source>
</evidence>
<proteinExistence type="inferred from homology"/>
<reference evidence="11 12" key="1">
    <citation type="submission" date="2024-03" db="EMBL/GenBank/DDBJ databases">
        <authorList>
            <person name="Brejova B."/>
        </authorList>
    </citation>
    <scope>NUCLEOTIDE SEQUENCE [LARGE SCALE GENOMIC DNA]</scope>
    <source>
        <strain evidence="11 12">CBS 14171</strain>
    </source>
</reference>
<dbReference type="Pfam" id="PF12719">
    <property type="entry name" value="Cnd3"/>
    <property type="match status" value="1"/>
</dbReference>
<evidence type="ECO:0000256" key="1">
    <source>
        <dbReference type="ARBA" id="ARBA00004286"/>
    </source>
</evidence>
<dbReference type="PANTHER" id="PTHR14418:SF5">
    <property type="entry name" value="CONDENSIN COMPLEX SUBUNIT 3"/>
    <property type="match status" value="1"/>
</dbReference>
<feature type="compositionally biased region" description="Basic and acidic residues" evidence="9">
    <location>
        <begin position="1062"/>
        <end position="1075"/>
    </location>
</feature>
<dbReference type="InterPro" id="IPR016024">
    <property type="entry name" value="ARM-type_fold"/>
</dbReference>
<feature type="compositionally biased region" description="Acidic residues" evidence="9">
    <location>
        <begin position="1182"/>
        <end position="1197"/>
    </location>
</feature>
<feature type="coiled-coil region" evidence="8">
    <location>
        <begin position="492"/>
        <end position="519"/>
    </location>
</feature>